<accession>A0AAD5Z3Y4</accession>
<gene>
    <name evidence="1" type="ORF">LUZ61_015619</name>
</gene>
<sequence>MAIEPSPIQSRTSNISSSSNSDNIILINLSISTKLTASNYLSWRSQILPLIHGHRLAKYIESPPPQPTRHGSNGAYEVNPEYLNWHCQDQLLLGWIRSSLTEQIQSHVVTCSTTMELWIKLQKLLSSNSKSRIMNHKRQIQSANKGNSSCSDYLQNLKRVADELASVGSPYPDDELVMATINGLGSDYLPAVAAVNAASVYSPFSFSNLHGLILSHEALLKSHSAPATAFYVGRGGYDRGRGSYPNPNSQAAPPTTSIGYNPRAQYRPPTPHVSNGPSAQQLSPVLKPTCQICKKLGHEADLCYKRYDPDPNWKPNPRFQAFSAQVQTNTTPPTE</sequence>
<name>A0AAD5Z3Y4_9POAL</name>
<dbReference type="AlphaFoldDB" id="A0AAD5Z3Y4"/>
<evidence type="ECO:0000313" key="2">
    <source>
        <dbReference type="Proteomes" id="UP001210211"/>
    </source>
</evidence>
<dbReference type="PANTHER" id="PTHR47481">
    <property type="match status" value="1"/>
</dbReference>
<dbReference type="EMBL" id="JAMRDG010000002">
    <property type="protein sequence ID" value="KAJ3686455.1"/>
    <property type="molecule type" value="Genomic_DNA"/>
</dbReference>
<dbReference type="PANTHER" id="PTHR47481:SF14">
    <property type="entry name" value="RETROTRANSPOSON COPIA-LIKE N-TERMINAL DOMAIN-CONTAINING PROTEIN"/>
    <property type="match status" value="1"/>
</dbReference>
<proteinExistence type="predicted"/>
<comment type="caution">
    <text evidence="1">The sequence shown here is derived from an EMBL/GenBank/DDBJ whole genome shotgun (WGS) entry which is preliminary data.</text>
</comment>
<keyword evidence="2" id="KW-1185">Reference proteome</keyword>
<dbReference type="Pfam" id="PF14223">
    <property type="entry name" value="Retrotran_gag_2"/>
    <property type="match status" value="1"/>
</dbReference>
<protein>
    <recommendedName>
        <fullName evidence="3">Retrotransposon Copia-like N-terminal domain-containing protein</fullName>
    </recommendedName>
</protein>
<organism evidence="1 2">
    <name type="scientific">Rhynchospora tenuis</name>
    <dbReference type="NCBI Taxonomy" id="198213"/>
    <lineage>
        <taxon>Eukaryota</taxon>
        <taxon>Viridiplantae</taxon>
        <taxon>Streptophyta</taxon>
        <taxon>Embryophyta</taxon>
        <taxon>Tracheophyta</taxon>
        <taxon>Spermatophyta</taxon>
        <taxon>Magnoliopsida</taxon>
        <taxon>Liliopsida</taxon>
        <taxon>Poales</taxon>
        <taxon>Cyperaceae</taxon>
        <taxon>Cyperoideae</taxon>
        <taxon>Rhynchosporeae</taxon>
        <taxon>Rhynchospora</taxon>
    </lineage>
</organism>
<evidence type="ECO:0000313" key="1">
    <source>
        <dbReference type="EMBL" id="KAJ3686455.1"/>
    </source>
</evidence>
<dbReference type="Proteomes" id="UP001210211">
    <property type="component" value="Unassembled WGS sequence"/>
</dbReference>
<evidence type="ECO:0008006" key="3">
    <source>
        <dbReference type="Google" id="ProtNLM"/>
    </source>
</evidence>
<reference evidence="1 2" key="1">
    <citation type="journal article" date="2022" name="Cell">
        <title>Repeat-based holocentromeres influence genome architecture and karyotype evolution.</title>
        <authorList>
            <person name="Hofstatter P.G."/>
            <person name="Thangavel G."/>
            <person name="Lux T."/>
            <person name="Neumann P."/>
            <person name="Vondrak T."/>
            <person name="Novak P."/>
            <person name="Zhang M."/>
            <person name="Costa L."/>
            <person name="Castellani M."/>
            <person name="Scott A."/>
            <person name="Toegelov H."/>
            <person name="Fuchs J."/>
            <person name="Mata-Sucre Y."/>
            <person name="Dias Y."/>
            <person name="Vanzela A.L.L."/>
            <person name="Huettel B."/>
            <person name="Almeida C.C.S."/>
            <person name="Simkova H."/>
            <person name="Souza G."/>
            <person name="Pedrosa-Harand A."/>
            <person name="Macas J."/>
            <person name="Mayer K.F.X."/>
            <person name="Houben A."/>
            <person name="Marques A."/>
        </authorList>
    </citation>
    <scope>NUCLEOTIDE SEQUENCE [LARGE SCALE GENOMIC DNA]</scope>
    <source>
        <strain evidence="1">RhyTen1mFocal</strain>
    </source>
</reference>